<feature type="domain" description="Flavin reductase like" evidence="5">
    <location>
        <begin position="12"/>
        <end position="151"/>
    </location>
</feature>
<evidence type="ECO:0000256" key="4">
    <source>
        <dbReference type="ARBA" id="ARBA00038054"/>
    </source>
</evidence>
<keyword evidence="2" id="KW-0285">Flavoprotein</keyword>
<dbReference type="InterPro" id="IPR002563">
    <property type="entry name" value="Flavin_Rdtase-like_dom"/>
</dbReference>
<dbReference type="PANTHER" id="PTHR33798">
    <property type="entry name" value="FLAVOPROTEIN OXYGENASE"/>
    <property type="match status" value="1"/>
</dbReference>
<accession>A0A0S7Y1D6</accession>
<dbReference type="Proteomes" id="UP000051861">
    <property type="component" value="Unassembled WGS sequence"/>
</dbReference>
<keyword evidence="3" id="KW-0288">FMN</keyword>
<comment type="similarity">
    <text evidence="4">Belongs to the flavoredoxin family.</text>
</comment>
<comment type="caution">
    <text evidence="6">The sequence shown here is derived from an EMBL/GenBank/DDBJ whole genome shotgun (WGS) entry which is preliminary data.</text>
</comment>
<dbReference type="GO" id="GO:0016646">
    <property type="term" value="F:oxidoreductase activity, acting on the CH-NH group of donors, NAD or NADP as acceptor"/>
    <property type="evidence" value="ECO:0007669"/>
    <property type="project" value="UniProtKB-ARBA"/>
</dbReference>
<sequence>MRLDPSKWYKILAPRPVILVSTVNQQGASNAAPFSFVMPVSMEPPLIAFASDPEHDTVRNILQTKNFVVNIPGRKILKQLWICKKEFPYGVSEIKKAKLTEEKSKKVKSPRIRECVAQFECKLFRKERAGDHLLIIGRVLEARVDDRFFRKGKYQLAQANPLLHIGAEEFGLLGRIVKAE</sequence>
<dbReference type="Pfam" id="PF01613">
    <property type="entry name" value="Flavin_Reduct"/>
    <property type="match status" value="1"/>
</dbReference>
<reference evidence="6 7" key="1">
    <citation type="journal article" date="2015" name="Microbiome">
        <title>Genomic resolution of linkages in carbon, nitrogen, and sulfur cycling among widespread estuary sediment bacteria.</title>
        <authorList>
            <person name="Baker B.J."/>
            <person name="Lazar C.S."/>
            <person name="Teske A.P."/>
            <person name="Dick G.J."/>
        </authorList>
    </citation>
    <scope>NUCLEOTIDE SEQUENCE [LARGE SCALE GENOMIC DNA]</scope>
    <source>
        <strain evidence="6">DG_54_3</strain>
    </source>
</reference>
<dbReference type="AlphaFoldDB" id="A0A0S7Y1D6"/>
<gene>
    <name evidence="6" type="ORF">AMJ44_06335</name>
</gene>
<dbReference type="PANTHER" id="PTHR33798:SF5">
    <property type="entry name" value="FLAVIN REDUCTASE LIKE DOMAIN-CONTAINING PROTEIN"/>
    <property type="match status" value="1"/>
</dbReference>
<evidence type="ECO:0000259" key="5">
    <source>
        <dbReference type="SMART" id="SM00903"/>
    </source>
</evidence>
<name>A0A0S7Y1D6_UNCSA</name>
<evidence type="ECO:0000313" key="7">
    <source>
        <dbReference type="Proteomes" id="UP000051861"/>
    </source>
</evidence>
<organism evidence="6 7">
    <name type="scientific">candidate division WOR-1 bacterium DG_54_3</name>
    <dbReference type="NCBI Taxonomy" id="1703775"/>
    <lineage>
        <taxon>Bacteria</taxon>
        <taxon>Bacillati</taxon>
        <taxon>Saganbacteria</taxon>
    </lineage>
</organism>
<evidence type="ECO:0000313" key="6">
    <source>
        <dbReference type="EMBL" id="KPJ68562.1"/>
    </source>
</evidence>
<evidence type="ECO:0000256" key="3">
    <source>
        <dbReference type="ARBA" id="ARBA00022643"/>
    </source>
</evidence>
<dbReference type="GO" id="GO:0010181">
    <property type="term" value="F:FMN binding"/>
    <property type="evidence" value="ECO:0007669"/>
    <property type="project" value="InterPro"/>
</dbReference>
<dbReference type="EMBL" id="LIZX01000050">
    <property type="protein sequence ID" value="KPJ68562.1"/>
    <property type="molecule type" value="Genomic_DNA"/>
</dbReference>
<comment type="cofactor">
    <cofactor evidence="1">
        <name>FMN</name>
        <dbReference type="ChEBI" id="CHEBI:58210"/>
    </cofactor>
</comment>
<dbReference type="Gene3D" id="2.30.110.10">
    <property type="entry name" value="Electron Transport, Fmn-binding Protein, Chain A"/>
    <property type="match status" value="1"/>
</dbReference>
<protein>
    <recommendedName>
        <fullName evidence="5">Flavin reductase like domain-containing protein</fullName>
    </recommendedName>
</protein>
<evidence type="ECO:0000256" key="2">
    <source>
        <dbReference type="ARBA" id="ARBA00022630"/>
    </source>
</evidence>
<evidence type="ECO:0000256" key="1">
    <source>
        <dbReference type="ARBA" id="ARBA00001917"/>
    </source>
</evidence>
<dbReference type="InterPro" id="IPR012349">
    <property type="entry name" value="Split_barrel_FMN-bd"/>
</dbReference>
<dbReference type="SMART" id="SM00903">
    <property type="entry name" value="Flavin_Reduct"/>
    <property type="match status" value="1"/>
</dbReference>
<dbReference type="SUPFAM" id="SSF50475">
    <property type="entry name" value="FMN-binding split barrel"/>
    <property type="match status" value="1"/>
</dbReference>
<proteinExistence type="inferred from homology"/>